<evidence type="ECO:0000313" key="5">
    <source>
        <dbReference type="EMBL" id="CUR59337.1"/>
    </source>
</evidence>
<dbReference type="PANTHER" id="PTHR30511:SF0">
    <property type="entry name" value="ALANINE RACEMASE, CATABOLIC-RELATED"/>
    <property type="match status" value="1"/>
</dbReference>
<keyword evidence="3 5" id="KW-0413">Isomerase</keyword>
<dbReference type="CDD" id="cd00430">
    <property type="entry name" value="PLPDE_III_AR"/>
    <property type="match status" value="1"/>
</dbReference>
<dbReference type="PANTHER" id="PTHR30511">
    <property type="entry name" value="ALANINE RACEMASE"/>
    <property type="match status" value="1"/>
</dbReference>
<evidence type="ECO:0000256" key="2">
    <source>
        <dbReference type="ARBA" id="ARBA00022898"/>
    </source>
</evidence>
<protein>
    <submittedName>
        <fullName evidence="5">Alanine racemase</fullName>
        <ecNumber evidence="5">5.1.1.1</ecNumber>
    </submittedName>
</protein>
<name>A0A2P2CBF1_9ZZZZ</name>
<evidence type="ECO:0000256" key="1">
    <source>
        <dbReference type="ARBA" id="ARBA00001933"/>
    </source>
</evidence>
<dbReference type="SUPFAM" id="SSF50621">
    <property type="entry name" value="Alanine racemase C-terminal domain-like"/>
    <property type="match status" value="1"/>
</dbReference>
<dbReference type="GO" id="GO:0030632">
    <property type="term" value="P:D-alanine biosynthetic process"/>
    <property type="evidence" value="ECO:0007669"/>
    <property type="project" value="TreeGrafter"/>
</dbReference>
<feature type="domain" description="Alanine racemase C-terminal" evidence="4">
    <location>
        <begin position="246"/>
        <end position="373"/>
    </location>
</feature>
<dbReference type="InterPro" id="IPR001608">
    <property type="entry name" value="Ala_racemase_N"/>
</dbReference>
<dbReference type="Pfam" id="PF01168">
    <property type="entry name" value="Ala_racemase_N"/>
    <property type="match status" value="1"/>
</dbReference>
<dbReference type="FunFam" id="3.20.20.10:FF:000002">
    <property type="entry name" value="Alanine racemase"/>
    <property type="match status" value="1"/>
</dbReference>
<organism evidence="5">
    <name type="scientific">metagenome</name>
    <dbReference type="NCBI Taxonomy" id="256318"/>
    <lineage>
        <taxon>unclassified sequences</taxon>
        <taxon>metagenomes</taxon>
    </lineage>
</organism>
<dbReference type="GO" id="GO:0030170">
    <property type="term" value="F:pyridoxal phosphate binding"/>
    <property type="evidence" value="ECO:0007669"/>
    <property type="project" value="TreeGrafter"/>
</dbReference>
<dbReference type="HAMAP" id="MF_01201">
    <property type="entry name" value="Ala_racemase"/>
    <property type="match status" value="1"/>
</dbReference>
<dbReference type="FunFam" id="2.40.37.10:FF:000015">
    <property type="entry name" value="Alanine racemase"/>
    <property type="match status" value="1"/>
</dbReference>
<comment type="cofactor">
    <cofactor evidence="1">
        <name>pyridoxal 5'-phosphate</name>
        <dbReference type="ChEBI" id="CHEBI:597326"/>
    </cofactor>
</comment>
<dbReference type="GO" id="GO:0009252">
    <property type="term" value="P:peptidoglycan biosynthetic process"/>
    <property type="evidence" value="ECO:0007669"/>
    <property type="project" value="TreeGrafter"/>
</dbReference>
<dbReference type="InterPro" id="IPR011079">
    <property type="entry name" value="Ala_racemase_C"/>
</dbReference>
<proteinExistence type="inferred from homology"/>
<dbReference type="InterPro" id="IPR020622">
    <property type="entry name" value="Ala_racemase_pyridoxalP-BS"/>
</dbReference>
<dbReference type="EMBL" id="CZKA01000054">
    <property type="protein sequence ID" value="CUR59337.1"/>
    <property type="molecule type" value="Genomic_DNA"/>
</dbReference>
<dbReference type="PROSITE" id="PS00395">
    <property type="entry name" value="ALANINE_RACEMASE"/>
    <property type="match status" value="1"/>
</dbReference>
<keyword evidence="2" id="KW-0663">Pyridoxal phosphate</keyword>
<dbReference type="Pfam" id="PF00842">
    <property type="entry name" value="Ala_racemase_C"/>
    <property type="match status" value="1"/>
</dbReference>
<dbReference type="Gene3D" id="3.20.20.10">
    <property type="entry name" value="Alanine racemase"/>
    <property type="match status" value="1"/>
</dbReference>
<accession>A0A2P2CBF1</accession>
<dbReference type="InterPro" id="IPR029066">
    <property type="entry name" value="PLP-binding_barrel"/>
</dbReference>
<dbReference type="InterPro" id="IPR009006">
    <property type="entry name" value="Ala_racemase/Decarboxylase_C"/>
</dbReference>
<evidence type="ECO:0000256" key="3">
    <source>
        <dbReference type="ARBA" id="ARBA00023235"/>
    </source>
</evidence>
<dbReference type="EC" id="5.1.1.1" evidence="5"/>
<reference evidence="5" key="1">
    <citation type="submission" date="2015-08" db="EMBL/GenBank/DDBJ databases">
        <authorList>
            <person name="Babu N.S."/>
            <person name="Beckwith C.J."/>
            <person name="Beseler K.G."/>
            <person name="Brison A."/>
            <person name="Carone J.V."/>
            <person name="Caskin T.P."/>
            <person name="Diamond M."/>
            <person name="Durham M.E."/>
            <person name="Foxe J.M."/>
            <person name="Go M."/>
            <person name="Henderson B.A."/>
            <person name="Jones I.B."/>
            <person name="McGettigan J.A."/>
            <person name="Micheletti S.J."/>
            <person name="Nasrallah M.E."/>
            <person name="Ortiz D."/>
            <person name="Piller C.R."/>
            <person name="Privatt S.R."/>
            <person name="Schneider S.L."/>
            <person name="Sharp S."/>
            <person name="Smith T.C."/>
            <person name="Stanton J.D."/>
            <person name="Ullery H.E."/>
            <person name="Wilson R.J."/>
            <person name="Serrano M.G."/>
            <person name="Buck G."/>
            <person name="Lee V."/>
            <person name="Wang Y."/>
            <person name="Carvalho R."/>
            <person name="Voegtly L."/>
            <person name="Shi R."/>
            <person name="Duckworth R."/>
            <person name="Johnson A."/>
            <person name="Loviza R."/>
            <person name="Walstead R."/>
            <person name="Shah Z."/>
            <person name="Kiflezghi M."/>
            <person name="Wade K."/>
            <person name="Ball S.L."/>
            <person name="Bradley K.W."/>
            <person name="Asai D.J."/>
            <person name="Bowman C.A."/>
            <person name="Russell D.A."/>
            <person name="Pope W.H."/>
            <person name="Jacobs-Sera D."/>
            <person name="Hendrix R.W."/>
            <person name="Hatfull G.F."/>
        </authorList>
    </citation>
    <scope>NUCLEOTIDE SEQUENCE</scope>
</reference>
<dbReference type="SUPFAM" id="SSF51419">
    <property type="entry name" value="PLP-binding barrel"/>
    <property type="match status" value="1"/>
</dbReference>
<dbReference type="NCBIfam" id="TIGR00492">
    <property type="entry name" value="alr"/>
    <property type="match status" value="1"/>
</dbReference>
<dbReference type="GO" id="GO:0008784">
    <property type="term" value="F:alanine racemase activity"/>
    <property type="evidence" value="ECO:0007669"/>
    <property type="project" value="UniProtKB-EC"/>
</dbReference>
<evidence type="ECO:0000259" key="4">
    <source>
        <dbReference type="SMART" id="SM01005"/>
    </source>
</evidence>
<gene>
    <name evidence="5" type="primary">alr</name>
    <name evidence="5" type="ORF">NOCA2580031</name>
</gene>
<dbReference type="PRINTS" id="PR00992">
    <property type="entry name" value="ALARACEMASE"/>
</dbReference>
<dbReference type="AlphaFoldDB" id="A0A2P2CBF1"/>
<sequence length="390" mass="41335">MSPVRAEIVVDLGALRANVRRLSDLVGPGVQMMTVVKADGYGHGMLPSAEAAREAGADWLGVATLDEALALREAGDTGRILCWLAVPDEDYAAGIEQGIDLTAYTVAELDEIVRGARRAGRAARVQLKVDTGLSRGGSTEESWPALVEAARAAELAGAVTVTGIWSHFACSDEPDHPENDRQERAYLAALALAESAGLRPEVRHLANSAAAILRPSSRLDLVRCGIASYGVDPAPGLTDHVGLVPAMTVRAQLAVSKQIRAGAGVSYGHTWVADHDTTVGVVPAGYGEGVPRHAGNTAEVWIAGRRRPVRGRICMDQFVVDLDGEHLPTGTEVVLFGAGLDGEPTAQDWAEACGTINYEIVTRIGGRLRHRYVDRHLDADARTAARGVTR</sequence>
<dbReference type="InterPro" id="IPR000821">
    <property type="entry name" value="Ala_racemase"/>
</dbReference>
<dbReference type="SMART" id="SM01005">
    <property type="entry name" value="Ala_racemase_C"/>
    <property type="match status" value="1"/>
</dbReference>
<dbReference type="GO" id="GO:0005829">
    <property type="term" value="C:cytosol"/>
    <property type="evidence" value="ECO:0007669"/>
    <property type="project" value="TreeGrafter"/>
</dbReference>
<dbReference type="Gene3D" id="2.40.37.10">
    <property type="entry name" value="Lyase, Ornithine Decarboxylase, Chain A, domain 1"/>
    <property type="match status" value="1"/>
</dbReference>